<keyword evidence="7" id="KW-0961">Cell wall biogenesis/degradation</keyword>
<evidence type="ECO:0000256" key="8">
    <source>
        <dbReference type="SAM" id="Phobius"/>
    </source>
</evidence>
<name>A0ABU6UZ61_9FABA</name>
<dbReference type="PANTHER" id="PTHR13301">
    <property type="entry name" value="X-BOX TRANSCRIPTION FACTOR-RELATED"/>
    <property type="match status" value="1"/>
</dbReference>
<gene>
    <name evidence="9" type="ORF">PIB30_094858</name>
</gene>
<proteinExistence type="predicted"/>
<evidence type="ECO:0000256" key="7">
    <source>
        <dbReference type="ARBA" id="ARBA00023316"/>
    </source>
</evidence>
<keyword evidence="3" id="KW-0808">Transferase</keyword>
<evidence type="ECO:0000256" key="5">
    <source>
        <dbReference type="ARBA" id="ARBA00022989"/>
    </source>
</evidence>
<evidence type="ECO:0000256" key="4">
    <source>
        <dbReference type="ARBA" id="ARBA00022692"/>
    </source>
</evidence>
<feature type="transmembrane region" description="Helical" evidence="8">
    <location>
        <begin position="55"/>
        <end position="73"/>
    </location>
</feature>
<evidence type="ECO:0000313" key="10">
    <source>
        <dbReference type="Proteomes" id="UP001341840"/>
    </source>
</evidence>
<evidence type="ECO:0000256" key="1">
    <source>
        <dbReference type="ARBA" id="ARBA00004127"/>
    </source>
</evidence>
<keyword evidence="10" id="KW-1185">Reference proteome</keyword>
<dbReference type="InterPro" id="IPR005150">
    <property type="entry name" value="Cellulose_synth"/>
</dbReference>
<reference evidence="9 10" key="1">
    <citation type="journal article" date="2023" name="Plants (Basel)">
        <title>Bridging the Gap: Combining Genomics and Transcriptomics Approaches to Understand Stylosanthes scabra, an Orphan Legume from the Brazilian Caatinga.</title>
        <authorList>
            <person name="Ferreira-Neto J.R.C."/>
            <person name="da Silva M.D."/>
            <person name="Binneck E."/>
            <person name="de Melo N.F."/>
            <person name="da Silva R.H."/>
            <person name="de Melo A.L.T.M."/>
            <person name="Pandolfi V."/>
            <person name="Bustamante F.O."/>
            <person name="Brasileiro-Vidal A.C."/>
            <person name="Benko-Iseppon A.M."/>
        </authorList>
    </citation>
    <scope>NUCLEOTIDE SEQUENCE [LARGE SCALE GENOMIC DNA]</scope>
    <source>
        <tissue evidence="9">Leaves</tissue>
    </source>
</reference>
<dbReference type="EMBL" id="JASCZI010122955">
    <property type="protein sequence ID" value="MED6164928.1"/>
    <property type="molecule type" value="Genomic_DNA"/>
</dbReference>
<keyword evidence="2" id="KW-0328">Glycosyltransferase</keyword>
<sequence length="298" mass="34695">MGNEDESHSHSLFETRKAKGRLIHRVFSFSLFLGILFIWVYRVSYIPRKSEDGKWVWLGMFLCELWFGLYWLMRLSLRWNPVFRQPFSHRLSQRYDDDELAGVDIFVCTADPEIEPPMMVINTVLSVMAYDYPTHKLSVYLSDDGASHITFYALLEASNFAKHWLPFCKKFKVEPRSPAAYFKNDSSDTYFNDSINGKEQLATIKKLYQNMESRIENAAKLGQVPEEIRSKYKGFSEWDSFSSRRDHDAIIQILLHRKDLGAKDIDGMVLPSLVYLSREKRAHVPHNFKAGAMNSLVL</sequence>
<feature type="transmembrane region" description="Helical" evidence="8">
    <location>
        <begin position="22"/>
        <end position="43"/>
    </location>
</feature>
<keyword evidence="5 8" id="KW-1133">Transmembrane helix</keyword>
<comment type="subcellular location">
    <subcellularLocation>
        <location evidence="1">Endomembrane system</location>
        <topology evidence="1">Multi-pass membrane protein</topology>
    </subcellularLocation>
</comment>
<dbReference type="Pfam" id="PF03552">
    <property type="entry name" value="Cellulose_synt"/>
    <property type="match status" value="1"/>
</dbReference>
<keyword evidence="6 8" id="KW-0472">Membrane</keyword>
<evidence type="ECO:0000256" key="2">
    <source>
        <dbReference type="ARBA" id="ARBA00022676"/>
    </source>
</evidence>
<accession>A0ABU6UZ61</accession>
<keyword evidence="4 8" id="KW-0812">Transmembrane</keyword>
<comment type="caution">
    <text evidence="9">The sequence shown here is derived from an EMBL/GenBank/DDBJ whole genome shotgun (WGS) entry which is preliminary data.</text>
</comment>
<dbReference type="InterPro" id="IPR029044">
    <property type="entry name" value="Nucleotide-diphossugar_trans"/>
</dbReference>
<dbReference type="Proteomes" id="UP001341840">
    <property type="component" value="Unassembled WGS sequence"/>
</dbReference>
<organism evidence="9 10">
    <name type="scientific">Stylosanthes scabra</name>
    <dbReference type="NCBI Taxonomy" id="79078"/>
    <lineage>
        <taxon>Eukaryota</taxon>
        <taxon>Viridiplantae</taxon>
        <taxon>Streptophyta</taxon>
        <taxon>Embryophyta</taxon>
        <taxon>Tracheophyta</taxon>
        <taxon>Spermatophyta</taxon>
        <taxon>Magnoliopsida</taxon>
        <taxon>eudicotyledons</taxon>
        <taxon>Gunneridae</taxon>
        <taxon>Pentapetalae</taxon>
        <taxon>rosids</taxon>
        <taxon>fabids</taxon>
        <taxon>Fabales</taxon>
        <taxon>Fabaceae</taxon>
        <taxon>Papilionoideae</taxon>
        <taxon>50 kb inversion clade</taxon>
        <taxon>dalbergioids sensu lato</taxon>
        <taxon>Dalbergieae</taxon>
        <taxon>Pterocarpus clade</taxon>
        <taxon>Stylosanthes</taxon>
    </lineage>
</organism>
<evidence type="ECO:0000256" key="3">
    <source>
        <dbReference type="ARBA" id="ARBA00022679"/>
    </source>
</evidence>
<evidence type="ECO:0000256" key="6">
    <source>
        <dbReference type="ARBA" id="ARBA00023136"/>
    </source>
</evidence>
<evidence type="ECO:0000313" key="9">
    <source>
        <dbReference type="EMBL" id="MED6164928.1"/>
    </source>
</evidence>
<protein>
    <submittedName>
        <fullName evidence="9">Uncharacterized protein</fullName>
    </submittedName>
</protein>
<dbReference type="Gene3D" id="3.90.550.10">
    <property type="entry name" value="Spore Coat Polysaccharide Biosynthesis Protein SpsA, Chain A"/>
    <property type="match status" value="1"/>
</dbReference>